<evidence type="ECO:0000313" key="3">
    <source>
        <dbReference type="EMBL" id="VFK55231.1"/>
    </source>
</evidence>
<protein>
    <submittedName>
        <fullName evidence="2">Uncharacterized protein</fullName>
    </submittedName>
</protein>
<dbReference type="EMBL" id="CAADFY010000019">
    <property type="protein sequence ID" value="VFK53389.1"/>
    <property type="molecule type" value="Genomic_DNA"/>
</dbReference>
<evidence type="ECO:0000313" key="1">
    <source>
        <dbReference type="EMBL" id="VFK51558.1"/>
    </source>
</evidence>
<name>A0A450ZHZ2_9GAMM</name>
<organism evidence="2">
    <name type="scientific">Candidatus Kentrum sp. TUN</name>
    <dbReference type="NCBI Taxonomy" id="2126343"/>
    <lineage>
        <taxon>Bacteria</taxon>
        <taxon>Pseudomonadati</taxon>
        <taxon>Pseudomonadota</taxon>
        <taxon>Gammaproteobacteria</taxon>
        <taxon>Candidatus Kentrum</taxon>
    </lineage>
</organism>
<dbReference type="EMBL" id="CAADFV010000026">
    <property type="protein sequence ID" value="VFK55231.1"/>
    <property type="molecule type" value="Genomic_DNA"/>
</dbReference>
<accession>A0A450ZHZ2</accession>
<reference evidence="2" key="1">
    <citation type="submission" date="2019-02" db="EMBL/GenBank/DDBJ databases">
        <authorList>
            <person name="Gruber-Vodicka R. H."/>
            <person name="Seah K. B. B."/>
        </authorList>
    </citation>
    <scope>NUCLEOTIDE SEQUENCE</scope>
    <source>
        <strain evidence="1">BECK_BY1</strain>
        <strain evidence="3">BECK_BY2</strain>
        <strain evidence="2">BECK_BY3</strain>
    </source>
</reference>
<dbReference type="EMBL" id="CAADFX010000009">
    <property type="protein sequence ID" value="VFK51558.1"/>
    <property type="molecule type" value="Genomic_DNA"/>
</dbReference>
<evidence type="ECO:0000313" key="2">
    <source>
        <dbReference type="EMBL" id="VFK53389.1"/>
    </source>
</evidence>
<sequence length="49" mass="5658">MLTRVDMTRIPSYRMGVEKGEATFLRRQLGHEFGTLPPAIEKRIECPPQ</sequence>
<dbReference type="AlphaFoldDB" id="A0A450ZHZ2"/>
<gene>
    <name evidence="1" type="ORF">BECKTUN1418D_GA0071000_10093</name>
    <name evidence="3" type="ORF">BECKTUN1418E_GA0071001_102619</name>
    <name evidence="2" type="ORF">BECKTUN1418F_GA0071002_101926</name>
</gene>
<proteinExistence type="predicted"/>